<gene>
    <name evidence="4" type="ORF">RchiOBHm_Chr2g0148111</name>
</gene>
<dbReference type="EMBL" id="PDCK01000040">
    <property type="protein sequence ID" value="PRQ51769.1"/>
    <property type="molecule type" value="Genomic_DNA"/>
</dbReference>
<feature type="coiled-coil region" evidence="1">
    <location>
        <begin position="364"/>
        <end position="402"/>
    </location>
</feature>
<feature type="domain" description="Nuclease associated modular" evidence="3">
    <location>
        <begin position="125"/>
        <end position="152"/>
    </location>
</feature>
<dbReference type="Gramene" id="PRQ51769">
    <property type="protein sequence ID" value="PRQ51769"/>
    <property type="gene ID" value="RchiOBHm_Chr2g0148111"/>
</dbReference>
<feature type="compositionally biased region" description="Low complexity" evidence="2">
    <location>
        <begin position="590"/>
        <end position="613"/>
    </location>
</feature>
<protein>
    <submittedName>
        <fullName evidence="4">Putative nuclease associated modular domain 3</fullName>
    </submittedName>
</protein>
<keyword evidence="5" id="KW-1185">Reference proteome</keyword>
<dbReference type="AlphaFoldDB" id="A0A2P6RZC2"/>
<keyword evidence="1" id="KW-0175">Coiled coil</keyword>
<dbReference type="STRING" id="74649.A0A2P6RZC2"/>
<feature type="region of interest" description="Disordered" evidence="2">
    <location>
        <begin position="580"/>
        <end position="651"/>
    </location>
</feature>
<evidence type="ECO:0000313" key="4">
    <source>
        <dbReference type="EMBL" id="PRQ51769.1"/>
    </source>
</evidence>
<dbReference type="OrthoDB" id="1935413at2759"/>
<feature type="region of interest" description="Disordered" evidence="2">
    <location>
        <begin position="301"/>
        <end position="327"/>
    </location>
</feature>
<feature type="region of interest" description="Disordered" evidence="2">
    <location>
        <begin position="93"/>
        <end position="122"/>
    </location>
</feature>
<dbReference type="PANTHER" id="PTHR34199">
    <property type="entry name" value="NUMOD3 MOTIF FAMILY PROTEIN, EXPRESSED"/>
    <property type="match status" value="1"/>
</dbReference>
<proteinExistence type="predicted"/>
<evidence type="ECO:0000256" key="1">
    <source>
        <dbReference type="SAM" id="Coils"/>
    </source>
</evidence>
<comment type="caution">
    <text evidence="4">The sequence shown here is derived from an EMBL/GenBank/DDBJ whole genome shotgun (WGS) entry which is preliminary data.</text>
</comment>
<dbReference type="OMA" id="NGSNACH"/>
<dbReference type="PANTHER" id="PTHR34199:SF2">
    <property type="entry name" value="NUMOD3 MOTIF FAMILY PROTEIN, EXPRESSED"/>
    <property type="match status" value="1"/>
</dbReference>
<reference evidence="4 5" key="1">
    <citation type="journal article" date="2018" name="Nat. Genet.">
        <title>The Rosa genome provides new insights in the design of modern roses.</title>
        <authorList>
            <person name="Bendahmane M."/>
        </authorList>
    </citation>
    <scope>NUCLEOTIDE SEQUENCE [LARGE SCALE GENOMIC DNA]</scope>
    <source>
        <strain evidence="5">cv. Old Blush</strain>
    </source>
</reference>
<dbReference type="Pfam" id="PF07460">
    <property type="entry name" value="NUMOD3"/>
    <property type="match status" value="1"/>
</dbReference>
<name>A0A2P6RZC2_ROSCH</name>
<evidence type="ECO:0000313" key="5">
    <source>
        <dbReference type="Proteomes" id="UP000238479"/>
    </source>
</evidence>
<evidence type="ECO:0000259" key="3">
    <source>
        <dbReference type="Pfam" id="PF07460"/>
    </source>
</evidence>
<dbReference type="Proteomes" id="UP000238479">
    <property type="component" value="Chromosome 2"/>
</dbReference>
<dbReference type="GO" id="GO:0003677">
    <property type="term" value="F:DNA binding"/>
    <property type="evidence" value="ECO:0007669"/>
    <property type="project" value="InterPro"/>
</dbReference>
<organism evidence="4 5">
    <name type="scientific">Rosa chinensis</name>
    <name type="common">China rose</name>
    <dbReference type="NCBI Taxonomy" id="74649"/>
    <lineage>
        <taxon>Eukaryota</taxon>
        <taxon>Viridiplantae</taxon>
        <taxon>Streptophyta</taxon>
        <taxon>Embryophyta</taxon>
        <taxon>Tracheophyta</taxon>
        <taxon>Spermatophyta</taxon>
        <taxon>Magnoliopsida</taxon>
        <taxon>eudicotyledons</taxon>
        <taxon>Gunneridae</taxon>
        <taxon>Pentapetalae</taxon>
        <taxon>rosids</taxon>
        <taxon>fabids</taxon>
        <taxon>Rosales</taxon>
        <taxon>Rosaceae</taxon>
        <taxon>Rosoideae</taxon>
        <taxon>Rosoideae incertae sedis</taxon>
        <taxon>Rosa</taxon>
    </lineage>
</organism>
<dbReference type="InterPro" id="IPR003611">
    <property type="entry name" value="NUMOD3"/>
</dbReference>
<sequence length="665" mass="75028">MPSLEIAVAQPGFQNHLCTLRAQTSLHSKVISSPFTFGIDKKLSSWYKSSDMAKKSYFNLGNIKTPRSRLVIQAVATFEAKTLVHNENGHLGYTSSELNKDSSPFQRESSSDDSSEMDEKEKLRRLRISKANKGNTPWNKGRKHSPETLQLIKERTRLAMQDPKVKMKLVNLGHAQTEETRTKIGIGVRMGWERRRQKLSLQENCCYEWQNLIAEASRRGYDGEEELQWDSYKILDGKLKEEYLESIEQRKIMRRPKGSKRAPKSLEQRRKISQAISAKWNDPEYRDRVCSALSKYYDASYGNERKPRKRSPRNTESPRSPTKKKVFEEKKISKNEIKLQKLKLRRSKGPMYKDPLASSKMEMIKNIRAQRAATETKKTEAIERARLLIAEAEKAAMALEASATKSPVARASLIETRQLIAEAIRSIESIDTMQISSHENEEPSVASNEVISQSEKENWFWGLTDADDAKVNGTLTFSSHGNEKPSVPPNEVISQDEKEAGIWGLTEADNGKVVNGTQTFSINDNEDPLFASIEVLSQMEKETYTGSGGPTEAYNGKVNGTPTLLSIIDEDLGFDEFTLQDMPSDEDELPPMSSDSDALPPSSSEQSDSSIQSDELDPNENDECYKNLQLNGTKVESQEDETPSTPATVTKKWVRGRLIEVPEEA</sequence>
<accession>A0A2P6RZC2</accession>
<evidence type="ECO:0000256" key="2">
    <source>
        <dbReference type="SAM" id="MobiDB-lite"/>
    </source>
</evidence>